<evidence type="ECO:0000256" key="3">
    <source>
        <dbReference type="ARBA" id="ARBA00008936"/>
    </source>
</evidence>
<keyword evidence="9 15" id="KW-1278">Translocase</keyword>
<comment type="function">
    <text evidence="1 15">Produces ATP from ADP in the presence of a proton gradient across the membrane. The alpha chain is a regulatory subunit.</text>
</comment>
<feature type="domain" description="ATP synthase alpha subunit C-terminal" evidence="17">
    <location>
        <begin position="382"/>
        <end position="507"/>
    </location>
</feature>
<organism evidence="19 20">
    <name type="scientific">Paraburkholderia azotifigens</name>
    <dbReference type="NCBI Taxonomy" id="2057004"/>
    <lineage>
        <taxon>Bacteria</taxon>
        <taxon>Pseudomonadati</taxon>
        <taxon>Pseudomonadota</taxon>
        <taxon>Betaproteobacteria</taxon>
        <taxon>Burkholderiales</taxon>
        <taxon>Burkholderiaceae</taxon>
        <taxon>Paraburkholderia</taxon>
    </lineage>
</organism>
<evidence type="ECO:0000256" key="9">
    <source>
        <dbReference type="ARBA" id="ARBA00022967"/>
    </source>
</evidence>
<keyword evidence="8 15" id="KW-0067">ATP-binding</keyword>
<keyword evidence="10 15" id="KW-0406">Ion transport</keyword>
<keyword evidence="6 15" id="KW-0547">Nucleotide-binding</keyword>
<dbReference type="Pfam" id="PF00306">
    <property type="entry name" value="ATP-synt_ab_C"/>
    <property type="match status" value="1"/>
</dbReference>
<feature type="domain" description="ATPase F1/V1/A1 complex alpha/beta subunit N-terminal" evidence="18">
    <location>
        <begin position="25"/>
        <end position="92"/>
    </location>
</feature>
<comment type="catalytic activity">
    <reaction evidence="15">
        <text>ATP + H2O + 4 H(+)(in) = ADP + phosphate + 5 H(+)(out)</text>
        <dbReference type="Rhea" id="RHEA:57720"/>
        <dbReference type="ChEBI" id="CHEBI:15377"/>
        <dbReference type="ChEBI" id="CHEBI:15378"/>
        <dbReference type="ChEBI" id="CHEBI:30616"/>
        <dbReference type="ChEBI" id="CHEBI:43474"/>
        <dbReference type="ChEBI" id="CHEBI:456216"/>
        <dbReference type="EC" id="7.1.2.2"/>
    </reaction>
</comment>
<dbReference type="EC" id="7.1.2.2" evidence="15"/>
<evidence type="ECO:0000256" key="8">
    <source>
        <dbReference type="ARBA" id="ARBA00022840"/>
    </source>
</evidence>
<dbReference type="Gene3D" id="2.40.30.20">
    <property type="match status" value="1"/>
</dbReference>
<dbReference type="PIRSF" id="PIRSF039088">
    <property type="entry name" value="F_ATPase_subunit_alpha"/>
    <property type="match status" value="1"/>
</dbReference>
<keyword evidence="5 15" id="KW-1003">Cell membrane</keyword>
<dbReference type="CDD" id="cd01132">
    <property type="entry name" value="F1-ATPase_alpha_CD"/>
    <property type="match status" value="1"/>
</dbReference>
<dbReference type="Pfam" id="PF00006">
    <property type="entry name" value="ATP-synt_ab"/>
    <property type="match status" value="1"/>
</dbReference>
<dbReference type="EMBL" id="JAZHGA010000002">
    <property type="protein sequence ID" value="MEM5338745.1"/>
    <property type="molecule type" value="Genomic_DNA"/>
</dbReference>
<keyword evidence="12 15" id="KW-0139">CF(1)</keyword>
<evidence type="ECO:0000259" key="16">
    <source>
        <dbReference type="Pfam" id="PF00006"/>
    </source>
</evidence>
<dbReference type="CDD" id="cd18113">
    <property type="entry name" value="ATP-synt_F1_alpha_C"/>
    <property type="match status" value="1"/>
</dbReference>
<dbReference type="CDD" id="cd18116">
    <property type="entry name" value="ATP-synt_F1_alpha_N"/>
    <property type="match status" value="1"/>
</dbReference>
<evidence type="ECO:0000256" key="6">
    <source>
        <dbReference type="ARBA" id="ARBA00022741"/>
    </source>
</evidence>
<keyword evidence="13 15" id="KW-0066">ATP synthesis</keyword>
<dbReference type="SUPFAM" id="SSF47917">
    <property type="entry name" value="C-terminal domain of alpha and beta subunits of F1 ATP synthase"/>
    <property type="match status" value="1"/>
</dbReference>
<evidence type="ECO:0000256" key="11">
    <source>
        <dbReference type="ARBA" id="ARBA00023136"/>
    </source>
</evidence>
<evidence type="ECO:0000256" key="1">
    <source>
        <dbReference type="ARBA" id="ARBA00003784"/>
    </source>
</evidence>
<evidence type="ECO:0000256" key="12">
    <source>
        <dbReference type="ARBA" id="ARBA00023196"/>
    </source>
</evidence>
<comment type="similarity">
    <text evidence="3 15">Belongs to the ATPase alpha/beta chains family.</text>
</comment>
<dbReference type="Proteomes" id="UP001481677">
    <property type="component" value="Unassembled WGS sequence"/>
</dbReference>
<dbReference type="SUPFAM" id="SSF52540">
    <property type="entry name" value="P-loop containing nucleoside triphosphate hydrolases"/>
    <property type="match status" value="1"/>
</dbReference>
<evidence type="ECO:0000256" key="7">
    <source>
        <dbReference type="ARBA" id="ARBA00022781"/>
    </source>
</evidence>
<dbReference type="RefSeq" id="WP_028363999.1">
    <property type="nucleotide sequence ID" value="NZ_JAZHFZ010000002.1"/>
</dbReference>
<evidence type="ECO:0000256" key="13">
    <source>
        <dbReference type="ARBA" id="ARBA00023310"/>
    </source>
</evidence>
<dbReference type="Pfam" id="PF02874">
    <property type="entry name" value="ATP-synt_ab_N"/>
    <property type="match status" value="1"/>
</dbReference>
<gene>
    <name evidence="15 19" type="primary">atpA</name>
    <name evidence="19" type="ORF">V4C56_03790</name>
</gene>
<evidence type="ECO:0000313" key="19">
    <source>
        <dbReference type="EMBL" id="MEM5338745.1"/>
    </source>
</evidence>
<dbReference type="Gene3D" id="1.20.150.20">
    <property type="entry name" value="ATP synthase alpha/beta chain, C-terminal domain"/>
    <property type="match status" value="1"/>
</dbReference>
<feature type="binding site" evidence="15">
    <location>
        <begin position="169"/>
        <end position="176"/>
    </location>
    <ligand>
        <name>ATP</name>
        <dbReference type="ChEBI" id="CHEBI:30616"/>
    </ligand>
</feature>
<feature type="domain" description="ATPase F1/V1/A1 complex alpha/beta subunit nucleotide-binding" evidence="16">
    <location>
        <begin position="149"/>
        <end position="375"/>
    </location>
</feature>
<dbReference type="InterPro" id="IPR000194">
    <property type="entry name" value="ATPase_F1/V1/A1_a/bsu_nucl-bd"/>
</dbReference>
<keyword evidence="4 15" id="KW-0813">Transport</keyword>
<feature type="site" description="Required for activity" evidence="15">
    <location>
        <position position="373"/>
    </location>
</feature>
<evidence type="ECO:0000256" key="15">
    <source>
        <dbReference type="HAMAP-Rule" id="MF_01346"/>
    </source>
</evidence>
<dbReference type="InterPro" id="IPR036121">
    <property type="entry name" value="ATPase_F1/V1/A1_a/bsu_N_sf"/>
</dbReference>
<keyword evidence="20" id="KW-1185">Reference proteome</keyword>
<accession>A0ABU9QVG4</accession>
<dbReference type="PANTHER" id="PTHR48082:SF2">
    <property type="entry name" value="ATP SYNTHASE SUBUNIT ALPHA, MITOCHONDRIAL"/>
    <property type="match status" value="1"/>
</dbReference>
<evidence type="ECO:0000256" key="4">
    <source>
        <dbReference type="ARBA" id="ARBA00022448"/>
    </source>
</evidence>
<proteinExistence type="inferred from homology"/>
<comment type="subcellular location">
    <subcellularLocation>
        <location evidence="15">Cell membrane</location>
        <topology evidence="15">Peripheral membrane protein</topology>
    </subcellularLocation>
    <subcellularLocation>
        <location evidence="2">Membrane</location>
    </subcellularLocation>
</comment>
<evidence type="ECO:0000256" key="10">
    <source>
        <dbReference type="ARBA" id="ARBA00023065"/>
    </source>
</evidence>
<name>A0ABU9QVG4_9BURK</name>
<evidence type="ECO:0000256" key="2">
    <source>
        <dbReference type="ARBA" id="ARBA00004370"/>
    </source>
</evidence>
<dbReference type="InterPro" id="IPR027417">
    <property type="entry name" value="P-loop_NTPase"/>
</dbReference>
<keyword evidence="7 15" id="KW-0375">Hydrogen ion transport</keyword>
<dbReference type="NCBIfam" id="NF009884">
    <property type="entry name" value="PRK13343.1"/>
    <property type="match status" value="1"/>
</dbReference>
<comment type="subunit">
    <text evidence="14">F-type ATPases have 2 components, CF(1) - the catalytic core - and CF(0) - the membrane proton channel. CF(1) has five subunits: alpha(3), beta(3), gamma(1), delta(1), epsilon(1). CF(0) has four main subunits: a(1), b(1), b'(1) and c(9-12).</text>
</comment>
<reference evidence="19 20" key="1">
    <citation type="submission" date="2024-01" db="EMBL/GenBank/DDBJ databases">
        <title>The diversity of rhizobia nodulating Mimosa spp. in eleven states of Brazil covering several biomes is determined by host plant, location, and edaphic factors.</title>
        <authorList>
            <person name="Rouws L."/>
            <person name="Barauna A."/>
            <person name="Beukes C."/>
            <person name="De Faria S.M."/>
            <person name="Gross E."/>
            <person name="Dos Reis Junior F.B."/>
            <person name="Simon M."/>
            <person name="Maluk M."/>
            <person name="Odee D.W."/>
            <person name="Kenicer G."/>
            <person name="Young J.P.W."/>
            <person name="Reis V.M."/>
            <person name="Zilli J."/>
            <person name="James E.K."/>
        </authorList>
    </citation>
    <scope>NUCLEOTIDE SEQUENCE [LARGE SCALE GENOMIC DNA]</scope>
    <source>
        <strain evidence="19 20">JPY530</strain>
    </source>
</reference>
<dbReference type="InterPro" id="IPR033732">
    <property type="entry name" value="ATP_synth_F1_a_nt-bd_dom"/>
</dbReference>
<keyword evidence="11 15" id="KW-0472">Membrane</keyword>
<dbReference type="InterPro" id="IPR000793">
    <property type="entry name" value="ATP_synth_asu_C"/>
</dbReference>
<comment type="caution">
    <text evidence="19">The sequence shown here is derived from an EMBL/GenBank/DDBJ whole genome shotgun (WGS) entry which is preliminary data.</text>
</comment>
<dbReference type="InterPro" id="IPR023366">
    <property type="entry name" value="ATP_synth_asu-like_sf"/>
</dbReference>
<sequence length="513" mass="55852">MQLNPSEISELIKSRIQGLEASADVRNQGTVISVTDGIVRIHGLSEVMQGEMLEFPGNVYGLALNLERDSVGAVILGEYESISEGDIVKTTGRILEVPVGPELIGRVVDALGNPIDGKGPVNAKMTDAIEKIAPGVIWRKSVSQPVQTGLKSIDSMVPIGRGQRELIIGDRQCGKTAVAVDAIINQKGKDLICIYVAIGQKASSIMNVVRKLEETGAMEYTIVVAASASESAAMQYLAPYAGCTMGEYFRDRGQDALIVYDDLTKQAWAYRQISLLLRRPPGREAYPGDVFYLHSRLLERAARVSEEYVEKFTKGEVKGKSGSLTALPVIETQAGDVTAFVPTNVISITDGQIFLETDLFNAGIRPAINAGVSVSRVGGAAQTKVVKKLSGGIRTDLAQYRELAAFAQFASDLDEATRKQLERGRRVTELLKQPQYQPLQVWELSVSLFAANNGYLDDLEVSQVLAFEKGLRDFLKSKHADLVKRIEDNKDLSKDDESALHAAIKDFKKSGAY</sequence>
<evidence type="ECO:0000259" key="17">
    <source>
        <dbReference type="Pfam" id="PF00306"/>
    </source>
</evidence>
<dbReference type="InterPro" id="IPR004100">
    <property type="entry name" value="ATPase_F1/V1/A1_a/bsu_N"/>
</dbReference>
<dbReference type="NCBIfam" id="TIGR00962">
    <property type="entry name" value="atpA"/>
    <property type="match status" value="1"/>
</dbReference>
<dbReference type="PANTHER" id="PTHR48082">
    <property type="entry name" value="ATP SYNTHASE SUBUNIT ALPHA, MITOCHONDRIAL"/>
    <property type="match status" value="1"/>
</dbReference>
<evidence type="ECO:0000313" key="20">
    <source>
        <dbReference type="Proteomes" id="UP001481677"/>
    </source>
</evidence>
<dbReference type="HAMAP" id="MF_01346">
    <property type="entry name" value="ATP_synth_alpha_bact"/>
    <property type="match status" value="1"/>
</dbReference>
<dbReference type="Gene3D" id="3.40.50.300">
    <property type="entry name" value="P-loop containing nucleotide triphosphate hydrolases"/>
    <property type="match status" value="1"/>
</dbReference>
<dbReference type="InterPro" id="IPR005294">
    <property type="entry name" value="ATP_synth_F1_asu"/>
</dbReference>
<evidence type="ECO:0000259" key="18">
    <source>
        <dbReference type="Pfam" id="PF02874"/>
    </source>
</evidence>
<evidence type="ECO:0000256" key="5">
    <source>
        <dbReference type="ARBA" id="ARBA00022475"/>
    </source>
</evidence>
<evidence type="ECO:0000256" key="14">
    <source>
        <dbReference type="ARBA" id="ARBA00026013"/>
    </source>
</evidence>
<dbReference type="InterPro" id="IPR020003">
    <property type="entry name" value="ATPase_a/bsu_AS"/>
</dbReference>
<dbReference type="InterPro" id="IPR038376">
    <property type="entry name" value="ATP_synth_asu_C_sf"/>
</dbReference>
<protein>
    <recommendedName>
        <fullName evidence="15">ATP synthase subunit alpha</fullName>
        <ecNumber evidence="15">7.1.2.2</ecNumber>
    </recommendedName>
    <alternativeName>
        <fullName evidence="15">ATP synthase F1 sector subunit alpha</fullName>
    </alternativeName>
    <alternativeName>
        <fullName evidence="15">F-ATPase subunit alpha</fullName>
    </alternativeName>
</protein>
<dbReference type="SUPFAM" id="SSF50615">
    <property type="entry name" value="N-terminal domain of alpha and beta subunits of F1 ATP synthase"/>
    <property type="match status" value="1"/>
</dbReference>
<dbReference type="PROSITE" id="PS00152">
    <property type="entry name" value="ATPASE_ALPHA_BETA"/>
    <property type="match status" value="1"/>
</dbReference>